<accession>A0ABP6L0H9</accession>
<keyword evidence="1" id="KW-0233">DNA recombination</keyword>
<dbReference type="InterPro" id="IPR011010">
    <property type="entry name" value="DNA_brk_join_enz"/>
</dbReference>
<dbReference type="CDD" id="cd01189">
    <property type="entry name" value="INT_ICEBs1_C_like"/>
    <property type="match status" value="1"/>
</dbReference>
<evidence type="ECO:0000256" key="1">
    <source>
        <dbReference type="ARBA" id="ARBA00023172"/>
    </source>
</evidence>
<name>A0ABP6L0H9_9ACTN</name>
<comment type="caution">
    <text evidence="3">The sequence shown here is derived from an EMBL/GenBank/DDBJ whole genome shotgun (WGS) entry which is preliminary data.</text>
</comment>
<dbReference type="InterPro" id="IPR013762">
    <property type="entry name" value="Integrase-like_cat_sf"/>
</dbReference>
<reference evidence="4" key="1">
    <citation type="journal article" date="2019" name="Int. J. Syst. Evol. Microbiol.">
        <title>The Global Catalogue of Microorganisms (GCM) 10K type strain sequencing project: providing services to taxonomists for standard genome sequencing and annotation.</title>
        <authorList>
            <consortium name="The Broad Institute Genomics Platform"/>
            <consortium name="The Broad Institute Genome Sequencing Center for Infectious Disease"/>
            <person name="Wu L."/>
            <person name="Ma J."/>
        </authorList>
    </citation>
    <scope>NUCLEOTIDE SEQUENCE [LARGE SCALE GENOMIC DNA]</scope>
    <source>
        <strain evidence="4">JCM 3106</strain>
    </source>
</reference>
<keyword evidence="4" id="KW-1185">Reference proteome</keyword>
<protein>
    <recommendedName>
        <fullName evidence="2">Tyr recombinase domain-containing protein</fullName>
    </recommendedName>
</protein>
<organism evidence="3 4">
    <name type="scientific">Streptosporangium longisporum</name>
    <dbReference type="NCBI Taxonomy" id="46187"/>
    <lineage>
        <taxon>Bacteria</taxon>
        <taxon>Bacillati</taxon>
        <taxon>Actinomycetota</taxon>
        <taxon>Actinomycetes</taxon>
        <taxon>Streptosporangiales</taxon>
        <taxon>Streptosporangiaceae</taxon>
        <taxon>Streptosporangium</taxon>
    </lineage>
</organism>
<evidence type="ECO:0000313" key="4">
    <source>
        <dbReference type="Proteomes" id="UP001499930"/>
    </source>
</evidence>
<gene>
    <name evidence="3" type="ORF">GCM10017559_60820</name>
</gene>
<evidence type="ECO:0000259" key="2">
    <source>
        <dbReference type="PROSITE" id="PS51898"/>
    </source>
</evidence>
<dbReference type="EMBL" id="BAAAWD010000015">
    <property type="protein sequence ID" value="GAA3026656.1"/>
    <property type="molecule type" value="Genomic_DNA"/>
</dbReference>
<evidence type="ECO:0000313" key="3">
    <source>
        <dbReference type="EMBL" id="GAA3026656.1"/>
    </source>
</evidence>
<dbReference type="SUPFAM" id="SSF56349">
    <property type="entry name" value="DNA breaking-rejoining enzymes"/>
    <property type="match status" value="1"/>
</dbReference>
<dbReference type="PROSITE" id="PS51898">
    <property type="entry name" value="TYR_RECOMBINASE"/>
    <property type="match status" value="1"/>
</dbReference>
<dbReference type="Gene3D" id="1.10.443.10">
    <property type="entry name" value="Intergrase catalytic core"/>
    <property type="match status" value="1"/>
</dbReference>
<dbReference type="InterPro" id="IPR002104">
    <property type="entry name" value="Integrase_catalytic"/>
</dbReference>
<dbReference type="Proteomes" id="UP001499930">
    <property type="component" value="Unassembled WGS sequence"/>
</dbReference>
<feature type="domain" description="Tyr recombinase" evidence="2">
    <location>
        <begin position="1"/>
        <end position="128"/>
    </location>
</feature>
<proteinExistence type="predicted"/>
<dbReference type="Pfam" id="PF00589">
    <property type="entry name" value="Phage_integrase"/>
    <property type="match status" value="1"/>
</dbReference>
<sequence length="146" mass="16365">MQRGQLSPLKTKASKRFVPADDLVLAEITAHMQRFEPGANDVPITNRCRRPVKRSSFWTCWSAAVEGADLPKGTRFHDLRHFYASSLIRANLDPKVIQSRLGHATISETMDTYGHLFPDDEDLGRGAIESMTIPALTEQQRNTGTK</sequence>